<evidence type="ECO:0000313" key="1">
    <source>
        <dbReference type="EMBL" id="GBM21834.1"/>
    </source>
</evidence>
<protein>
    <recommendedName>
        <fullName evidence="3">Peptidase A2 domain-containing protein</fullName>
    </recommendedName>
</protein>
<gene>
    <name evidence="1" type="ORF">AVEN_32830_1</name>
</gene>
<dbReference type="InterPro" id="IPR021109">
    <property type="entry name" value="Peptidase_aspartic_dom_sf"/>
</dbReference>
<name>A0A4Y2E1U1_ARAVE</name>
<organism evidence="1 2">
    <name type="scientific">Araneus ventricosus</name>
    <name type="common">Orbweaver spider</name>
    <name type="synonym">Epeira ventricosa</name>
    <dbReference type="NCBI Taxonomy" id="182803"/>
    <lineage>
        <taxon>Eukaryota</taxon>
        <taxon>Metazoa</taxon>
        <taxon>Ecdysozoa</taxon>
        <taxon>Arthropoda</taxon>
        <taxon>Chelicerata</taxon>
        <taxon>Arachnida</taxon>
        <taxon>Araneae</taxon>
        <taxon>Araneomorphae</taxon>
        <taxon>Entelegynae</taxon>
        <taxon>Araneoidea</taxon>
        <taxon>Araneidae</taxon>
        <taxon>Araneus</taxon>
    </lineage>
</organism>
<dbReference type="InterPro" id="IPR001969">
    <property type="entry name" value="Aspartic_peptidase_AS"/>
</dbReference>
<accession>A0A4Y2E1U1</accession>
<dbReference type="GO" id="GO:0004190">
    <property type="term" value="F:aspartic-type endopeptidase activity"/>
    <property type="evidence" value="ECO:0007669"/>
    <property type="project" value="InterPro"/>
</dbReference>
<dbReference type="SUPFAM" id="SSF50630">
    <property type="entry name" value="Acid proteases"/>
    <property type="match status" value="1"/>
</dbReference>
<dbReference type="OrthoDB" id="6466362at2759"/>
<keyword evidence="2" id="KW-1185">Reference proteome</keyword>
<evidence type="ECO:0000313" key="2">
    <source>
        <dbReference type="Proteomes" id="UP000499080"/>
    </source>
</evidence>
<dbReference type="Proteomes" id="UP000499080">
    <property type="component" value="Unassembled WGS sequence"/>
</dbReference>
<proteinExistence type="predicted"/>
<evidence type="ECO:0008006" key="3">
    <source>
        <dbReference type="Google" id="ProtNLM"/>
    </source>
</evidence>
<dbReference type="AlphaFoldDB" id="A0A4Y2E1U1"/>
<dbReference type="GO" id="GO:0006508">
    <property type="term" value="P:proteolysis"/>
    <property type="evidence" value="ECO:0007669"/>
    <property type="project" value="InterPro"/>
</dbReference>
<reference evidence="1 2" key="1">
    <citation type="journal article" date="2019" name="Sci. Rep.">
        <title>Orb-weaving spider Araneus ventricosus genome elucidates the spidroin gene catalogue.</title>
        <authorList>
            <person name="Kono N."/>
            <person name="Nakamura H."/>
            <person name="Ohtoshi R."/>
            <person name="Moran D.A.P."/>
            <person name="Shinohara A."/>
            <person name="Yoshida Y."/>
            <person name="Fujiwara M."/>
            <person name="Mori M."/>
            <person name="Tomita M."/>
            <person name="Arakawa K."/>
        </authorList>
    </citation>
    <scope>NUCLEOTIDE SEQUENCE [LARGE SCALE GENOMIC DNA]</scope>
</reference>
<comment type="caution">
    <text evidence="1">The sequence shown here is derived from an EMBL/GenBank/DDBJ whole genome shotgun (WGS) entry which is preliminary data.</text>
</comment>
<dbReference type="EMBL" id="BGPR01000468">
    <property type="protein sequence ID" value="GBM21834.1"/>
    <property type="molecule type" value="Genomic_DNA"/>
</dbReference>
<sequence>MKKRAPIEFKEHLDEWSNMILQMNWQRSLKNSRTSLKYKKSTDHVEETSNLVRTCFMAYQVETQTRNITLGKEPFTAVVDTGSSVSLAREDISRKIIGRSKLSQNRIVLSGIGGSKVSTKGSFQQDFTVDGDEYFLT</sequence>
<dbReference type="PROSITE" id="PS00141">
    <property type="entry name" value="ASP_PROTEASE"/>
    <property type="match status" value="1"/>
</dbReference>